<evidence type="ECO:0000256" key="2">
    <source>
        <dbReference type="SAM" id="Phobius"/>
    </source>
</evidence>
<evidence type="ECO:0000313" key="3">
    <source>
        <dbReference type="EMBL" id="GGN68596.1"/>
    </source>
</evidence>
<feature type="transmembrane region" description="Helical" evidence="2">
    <location>
        <begin position="73"/>
        <end position="95"/>
    </location>
</feature>
<keyword evidence="2" id="KW-0472">Membrane</keyword>
<evidence type="ECO:0000256" key="1">
    <source>
        <dbReference type="SAM" id="MobiDB-lite"/>
    </source>
</evidence>
<name>A0A917Y614_9ACTN</name>
<dbReference type="EMBL" id="BMMM01000007">
    <property type="protein sequence ID" value="GGN68596.1"/>
    <property type="molecule type" value="Genomic_DNA"/>
</dbReference>
<protein>
    <submittedName>
        <fullName evidence="3">Uncharacterized protein</fullName>
    </submittedName>
</protein>
<sequence>MRGNWMSDRLTLRSILQPKQVAQALYHPAWIPESVDPSVDRLKKARIIAGAVAAFGVYTFVQRKFDFEEVLENMLTACAVVLLITPLTVAVMLFVWRRTGTVRQLRVPLVNSLKLLLFFIGSAVGTVSLLLWSTSLPAAGIVVLGMIALWLLGMVAYGAVQVSGNFFGTAAVHRCLPPLLATVTTWLMALPDLLTGDLHGLSFTLGIVFILGAPVTVTAIAALEMNRLRRRYGIRLGAHPATLPAPRPAQPPAYPPPNGFVPPQGNPYPPGNPYAPYPPQGHPYAPNPPGNPYGPGTPQNPPPYPYGQGPYGS</sequence>
<reference evidence="3 4" key="1">
    <citation type="journal article" date="2014" name="Int. J. Syst. Evol. Microbiol.">
        <title>Complete genome sequence of Corynebacterium casei LMG S-19264T (=DSM 44701T), isolated from a smear-ripened cheese.</title>
        <authorList>
            <consortium name="US DOE Joint Genome Institute (JGI-PGF)"/>
            <person name="Walter F."/>
            <person name="Albersmeier A."/>
            <person name="Kalinowski J."/>
            <person name="Ruckert C."/>
        </authorList>
    </citation>
    <scope>NUCLEOTIDE SEQUENCE [LARGE SCALE GENOMIC DNA]</scope>
    <source>
        <strain evidence="3 4">CGMCC 4.7111</strain>
    </source>
</reference>
<comment type="caution">
    <text evidence="3">The sequence shown here is derived from an EMBL/GenBank/DDBJ whole genome shotgun (WGS) entry which is preliminary data.</text>
</comment>
<keyword evidence="4" id="KW-1185">Reference proteome</keyword>
<proteinExistence type="predicted"/>
<feature type="transmembrane region" description="Helical" evidence="2">
    <location>
        <begin position="45"/>
        <end position="61"/>
    </location>
</feature>
<keyword evidence="2" id="KW-0812">Transmembrane</keyword>
<feature type="compositionally biased region" description="Pro residues" evidence="1">
    <location>
        <begin position="243"/>
        <end position="292"/>
    </location>
</feature>
<evidence type="ECO:0000313" key="4">
    <source>
        <dbReference type="Proteomes" id="UP000600365"/>
    </source>
</evidence>
<gene>
    <name evidence="3" type="ORF">GCM10011579_042160</name>
</gene>
<keyword evidence="2" id="KW-1133">Transmembrane helix</keyword>
<organism evidence="3 4">
    <name type="scientific">Streptomyces albiflavescens</name>
    <dbReference type="NCBI Taxonomy" id="1623582"/>
    <lineage>
        <taxon>Bacteria</taxon>
        <taxon>Bacillati</taxon>
        <taxon>Actinomycetota</taxon>
        <taxon>Actinomycetes</taxon>
        <taxon>Kitasatosporales</taxon>
        <taxon>Streptomycetaceae</taxon>
        <taxon>Streptomyces</taxon>
    </lineage>
</organism>
<feature type="transmembrane region" description="Helical" evidence="2">
    <location>
        <begin position="115"/>
        <end position="132"/>
    </location>
</feature>
<feature type="transmembrane region" description="Helical" evidence="2">
    <location>
        <begin position="138"/>
        <end position="159"/>
    </location>
</feature>
<feature type="transmembrane region" description="Helical" evidence="2">
    <location>
        <begin position="201"/>
        <end position="223"/>
    </location>
</feature>
<accession>A0A917Y614</accession>
<feature type="transmembrane region" description="Helical" evidence="2">
    <location>
        <begin position="171"/>
        <end position="189"/>
    </location>
</feature>
<feature type="region of interest" description="Disordered" evidence="1">
    <location>
        <begin position="240"/>
        <end position="313"/>
    </location>
</feature>
<dbReference type="AlphaFoldDB" id="A0A917Y614"/>
<dbReference type="Proteomes" id="UP000600365">
    <property type="component" value="Unassembled WGS sequence"/>
</dbReference>